<reference evidence="7" key="1">
    <citation type="journal article" date="2023" name="Mol. Biol. Evol.">
        <title>Third-Generation Sequencing Reveals the Adaptive Role of the Epigenome in Three Deep-Sea Polychaetes.</title>
        <authorList>
            <person name="Perez M."/>
            <person name="Aroh O."/>
            <person name="Sun Y."/>
            <person name="Lan Y."/>
            <person name="Juniper S.K."/>
            <person name="Young C.R."/>
            <person name="Angers B."/>
            <person name="Qian P.Y."/>
        </authorList>
    </citation>
    <scope>NUCLEOTIDE SEQUENCE</scope>
    <source>
        <strain evidence="7">R07B-5</strain>
    </source>
</reference>
<evidence type="ECO:0000256" key="1">
    <source>
        <dbReference type="ARBA" id="ARBA00004141"/>
    </source>
</evidence>
<feature type="compositionally biased region" description="Basic and acidic residues" evidence="6">
    <location>
        <begin position="18"/>
        <end position="36"/>
    </location>
</feature>
<accession>A0AAD9JWI7</accession>
<comment type="caution">
    <text evidence="7">The sequence shown here is derived from an EMBL/GenBank/DDBJ whole genome shotgun (WGS) entry which is preliminary data.</text>
</comment>
<feature type="compositionally biased region" description="Polar residues" evidence="6">
    <location>
        <begin position="1"/>
        <end position="10"/>
    </location>
</feature>
<dbReference type="GO" id="GO:0016020">
    <property type="term" value="C:membrane"/>
    <property type="evidence" value="ECO:0007669"/>
    <property type="project" value="UniProtKB-SubCell"/>
</dbReference>
<evidence type="ECO:0000256" key="5">
    <source>
        <dbReference type="ARBA" id="ARBA00023136"/>
    </source>
</evidence>
<dbReference type="AlphaFoldDB" id="A0AAD9JWI7"/>
<keyword evidence="8" id="KW-1185">Reference proteome</keyword>
<name>A0AAD9JWI7_RIDPI</name>
<dbReference type="Pfam" id="PF15475">
    <property type="entry name" value="UPF0444"/>
    <property type="match status" value="1"/>
</dbReference>
<evidence type="ECO:0000256" key="2">
    <source>
        <dbReference type="ARBA" id="ARBA00008411"/>
    </source>
</evidence>
<evidence type="ECO:0000313" key="7">
    <source>
        <dbReference type="EMBL" id="KAK2160546.1"/>
    </source>
</evidence>
<comment type="subcellular location">
    <subcellularLocation>
        <location evidence="1">Membrane</location>
        <topology evidence="1">Multi-pass membrane protein</topology>
    </subcellularLocation>
</comment>
<keyword evidence="3" id="KW-0812">Transmembrane</keyword>
<evidence type="ECO:0000256" key="3">
    <source>
        <dbReference type="ARBA" id="ARBA00022692"/>
    </source>
</evidence>
<evidence type="ECO:0000256" key="4">
    <source>
        <dbReference type="ARBA" id="ARBA00022989"/>
    </source>
</evidence>
<keyword evidence="5" id="KW-0472">Membrane</keyword>
<evidence type="ECO:0000313" key="8">
    <source>
        <dbReference type="Proteomes" id="UP001209878"/>
    </source>
</evidence>
<sequence length="110" mass="11415">MITEGSTAGVTNGMIEVDGVKEHDAPELSSDKKTDEIIEPTKPTSLIWRVSSGLYSVTTGAVTGTVGLGVGGVKWVAGKGYNAGSAVINTTKTVAAKVPVPTWKRKAKKE</sequence>
<gene>
    <name evidence="7" type="ORF">NP493_1641g00001</name>
</gene>
<organism evidence="7 8">
    <name type="scientific">Ridgeia piscesae</name>
    <name type="common">Tubeworm</name>
    <dbReference type="NCBI Taxonomy" id="27915"/>
    <lineage>
        <taxon>Eukaryota</taxon>
        <taxon>Metazoa</taxon>
        <taxon>Spiralia</taxon>
        <taxon>Lophotrochozoa</taxon>
        <taxon>Annelida</taxon>
        <taxon>Polychaeta</taxon>
        <taxon>Sedentaria</taxon>
        <taxon>Canalipalpata</taxon>
        <taxon>Sabellida</taxon>
        <taxon>Siboglinidae</taxon>
        <taxon>Ridgeia</taxon>
    </lineage>
</organism>
<protein>
    <submittedName>
        <fullName evidence="7">Uncharacterized protein</fullName>
    </submittedName>
</protein>
<comment type="similarity">
    <text evidence="2">Belongs to the TMEM263 family.</text>
</comment>
<keyword evidence="4" id="KW-1133">Transmembrane helix</keyword>
<dbReference type="InterPro" id="IPR028153">
    <property type="entry name" value="UPF0444"/>
</dbReference>
<proteinExistence type="inferred from homology"/>
<dbReference type="Proteomes" id="UP001209878">
    <property type="component" value="Unassembled WGS sequence"/>
</dbReference>
<dbReference type="EMBL" id="JAODUO010001640">
    <property type="protein sequence ID" value="KAK2160546.1"/>
    <property type="molecule type" value="Genomic_DNA"/>
</dbReference>
<evidence type="ECO:0000256" key="6">
    <source>
        <dbReference type="SAM" id="MobiDB-lite"/>
    </source>
</evidence>
<feature type="region of interest" description="Disordered" evidence="6">
    <location>
        <begin position="1"/>
        <end position="36"/>
    </location>
</feature>